<comment type="caution">
    <text evidence="2">The sequence shown here is derived from an EMBL/GenBank/DDBJ whole genome shotgun (WGS) entry which is preliminary data.</text>
</comment>
<gene>
    <name evidence="2" type="ORF">B0T17DRAFT_487680</name>
</gene>
<dbReference type="PANTHER" id="PTHR24148:SF73">
    <property type="entry name" value="HET DOMAIN PROTEIN (AFU_ORTHOLOGUE AFUA_8G01020)"/>
    <property type="match status" value="1"/>
</dbReference>
<evidence type="ECO:0000313" key="2">
    <source>
        <dbReference type="EMBL" id="KAK0628742.1"/>
    </source>
</evidence>
<dbReference type="PANTHER" id="PTHR24148">
    <property type="entry name" value="ANKYRIN REPEAT DOMAIN-CONTAINING PROTEIN 39 HOMOLOG-RELATED"/>
    <property type="match status" value="1"/>
</dbReference>
<dbReference type="Proteomes" id="UP001174934">
    <property type="component" value="Unassembled WGS sequence"/>
</dbReference>
<protein>
    <submittedName>
        <fullName evidence="2">Heterokaryon incompatibility protein-domain-containing protein</fullName>
    </submittedName>
</protein>
<name>A0AA39X7H5_9PEZI</name>
<dbReference type="InterPro" id="IPR052895">
    <property type="entry name" value="HetReg/Transcr_Mod"/>
</dbReference>
<sequence length="192" mass="21982">MAHSDITEIHKIVYDELDTTIKQIRVLELFPGDDADPIQCKTHRVNLADYPSYTALSYVWGDARRTESITFNGNSDFSVTHNLWVALHHLRKGNRGSVFLWVDALCINQTHFDEKSRQVEHMGEIYRQATKTCIFLGASADDSDHAIDVLERLDGANLQSDANTLTDRDLRALAALMQRPWWSRVWIIQEAL</sequence>
<keyword evidence="3" id="KW-1185">Reference proteome</keyword>
<dbReference type="AlphaFoldDB" id="A0AA39X7H5"/>
<evidence type="ECO:0000313" key="3">
    <source>
        <dbReference type="Proteomes" id="UP001174934"/>
    </source>
</evidence>
<dbReference type="EMBL" id="JAULSR010000002">
    <property type="protein sequence ID" value="KAK0628742.1"/>
    <property type="molecule type" value="Genomic_DNA"/>
</dbReference>
<organism evidence="2 3">
    <name type="scientific">Bombardia bombarda</name>
    <dbReference type="NCBI Taxonomy" id="252184"/>
    <lineage>
        <taxon>Eukaryota</taxon>
        <taxon>Fungi</taxon>
        <taxon>Dikarya</taxon>
        <taxon>Ascomycota</taxon>
        <taxon>Pezizomycotina</taxon>
        <taxon>Sordariomycetes</taxon>
        <taxon>Sordariomycetidae</taxon>
        <taxon>Sordariales</taxon>
        <taxon>Lasiosphaeriaceae</taxon>
        <taxon>Bombardia</taxon>
    </lineage>
</organism>
<evidence type="ECO:0000259" key="1">
    <source>
        <dbReference type="Pfam" id="PF06985"/>
    </source>
</evidence>
<reference evidence="2" key="1">
    <citation type="submission" date="2023-06" db="EMBL/GenBank/DDBJ databases">
        <title>Genome-scale phylogeny and comparative genomics of the fungal order Sordariales.</title>
        <authorList>
            <consortium name="Lawrence Berkeley National Laboratory"/>
            <person name="Hensen N."/>
            <person name="Bonometti L."/>
            <person name="Westerberg I."/>
            <person name="Brannstrom I.O."/>
            <person name="Guillou S."/>
            <person name="Cros-Aarteil S."/>
            <person name="Calhoun S."/>
            <person name="Haridas S."/>
            <person name="Kuo A."/>
            <person name="Mondo S."/>
            <person name="Pangilinan J."/>
            <person name="Riley R."/>
            <person name="LaButti K."/>
            <person name="Andreopoulos B."/>
            <person name="Lipzen A."/>
            <person name="Chen C."/>
            <person name="Yanf M."/>
            <person name="Daum C."/>
            <person name="Ng V."/>
            <person name="Clum A."/>
            <person name="Steindorff A."/>
            <person name="Ohm R."/>
            <person name="Martin F."/>
            <person name="Silar P."/>
            <person name="Natvig D."/>
            <person name="Lalanne C."/>
            <person name="Gautier V."/>
            <person name="Ament-velasquez S.L."/>
            <person name="Kruys A."/>
            <person name="Hutchinson M.I."/>
            <person name="Powell A.J."/>
            <person name="Barry K."/>
            <person name="Miller A.N."/>
            <person name="Grigoriev I.V."/>
            <person name="Debuchy R."/>
            <person name="Gladieux P."/>
            <person name="Thoren M.H."/>
            <person name="Johannesson H."/>
        </authorList>
    </citation>
    <scope>NUCLEOTIDE SEQUENCE</scope>
    <source>
        <strain evidence="2">SMH3391-2</strain>
    </source>
</reference>
<accession>A0AA39X7H5</accession>
<feature type="domain" description="Heterokaryon incompatibility" evidence="1">
    <location>
        <begin position="53"/>
        <end position="190"/>
    </location>
</feature>
<feature type="non-terminal residue" evidence="2">
    <location>
        <position position="192"/>
    </location>
</feature>
<proteinExistence type="predicted"/>
<dbReference type="InterPro" id="IPR010730">
    <property type="entry name" value="HET"/>
</dbReference>
<dbReference type="Pfam" id="PF06985">
    <property type="entry name" value="HET"/>
    <property type="match status" value="1"/>
</dbReference>